<reference evidence="3" key="1">
    <citation type="submission" date="2017-07" db="EMBL/GenBank/DDBJ databases">
        <authorList>
            <person name="Mikheyev A."/>
            <person name="Grau M."/>
        </authorList>
    </citation>
    <scope>NUCLEOTIDE SEQUENCE</scope>
    <source>
        <tissue evidence="3">Venom_gland</tissue>
    </source>
</reference>
<feature type="region of interest" description="Disordered" evidence="1">
    <location>
        <begin position="37"/>
        <end position="58"/>
    </location>
</feature>
<organism evidence="3">
    <name type="scientific">Micrurus spixii</name>
    <name type="common">Amazon coral snake</name>
    <dbReference type="NCBI Taxonomy" id="129469"/>
    <lineage>
        <taxon>Eukaryota</taxon>
        <taxon>Metazoa</taxon>
        <taxon>Chordata</taxon>
        <taxon>Craniata</taxon>
        <taxon>Vertebrata</taxon>
        <taxon>Euteleostomi</taxon>
        <taxon>Lepidosauria</taxon>
        <taxon>Squamata</taxon>
        <taxon>Bifurcata</taxon>
        <taxon>Unidentata</taxon>
        <taxon>Episquamata</taxon>
        <taxon>Toxicofera</taxon>
        <taxon>Serpentes</taxon>
        <taxon>Colubroidea</taxon>
        <taxon>Elapidae</taxon>
        <taxon>Elapinae</taxon>
        <taxon>Micrurus</taxon>
    </lineage>
</organism>
<accession>A0A2D4LZP0</accession>
<reference evidence="3" key="2">
    <citation type="submission" date="2017-11" db="EMBL/GenBank/DDBJ databases">
        <title>Coralsnake Venomics: Analyses of Venom Gland Transcriptomes and Proteomes of Six Brazilian Taxa.</title>
        <authorList>
            <person name="Aird S.D."/>
            <person name="Jorge da Silva N."/>
            <person name="Qiu L."/>
            <person name="Villar-Briones A."/>
            <person name="Aparecida-Saddi V."/>
            <person name="Campos-Telles M.P."/>
            <person name="Grau M."/>
            <person name="Mikheyev A.S."/>
        </authorList>
    </citation>
    <scope>NUCLEOTIDE SEQUENCE</scope>
    <source>
        <tissue evidence="3">Venom_gland</tissue>
    </source>
</reference>
<evidence type="ECO:0000256" key="2">
    <source>
        <dbReference type="SAM" id="SignalP"/>
    </source>
</evidence>
<protein>
    <submittedName>
        <fullName evidence="3">Uncharacterized protein</fullName>
    </submittedName>
</protein>
<feature type="chain" id="PRO_5013777055" evidence="2">
    <location>
        <begin position="21"/>
        <end position="103"/>
    </location>
</feature>
<evidence type="ECO:0000256" key="1">
    <source>
        <dbReference type="SAM" id="MobiDB-lite"/>
    </source>
</evidence>
<proteinExistence type="predicted"/>
<name>A0A2D4LZP0_9SAUR</name>
<dbReference type="AlphaFoldDB" id="A0A2D4LZP0"/>
<evidence type="ECO:0000313" key="3">
    <source>
        <dbReference type="EMBL" id="LAB26572.1"/>
    </source>
</evidence>
<sequence length="103" mass="11298">MHYVLLPTVSVLCLINAASCCIPSTALRTQTYLQTSAIPEPRSSNSSGSRDSVKGKNSKVLLEPGIHLVGIRPTEKKLQELVVNFLLQSIGGRELQHSIDWKK</sequence>
<dbReference type="EMBL" id="IACM01057909">
    <property type="protein sequence ID" value="LAB26572.1"/>
    <property type="molecule type" value="Transcribed_RNA"/>
</dbReference>
<keyword evidence="2" id="KW-0732">Signal</keyword>
<feature type="signal peptide" evidence="2">
    <location>
        <begin position="1"/>
        <end position="20"/>
    </location>
</feature>